<organism evidence="7 8">
    <name type="scientific">Penicillium expansum</name>
    <name type="common">Blue mold rot fungus</name>
    <dbReference type="NCBI Taxonomy" id="27334"/>
    <lineage>
        <taxon>Eukaryota</taxon>
        <taxon>Fungi</taxon>
        <taxon>Dikarya</taxon>
        <taxon>Ascomycota</taxon>
        <taxon>Pezizomycotina</taxon>
        <taxon>Eurotiomycetes</taxon>
        <taxon>Eurotiomycetidae</taxon>
        <taxon>Eurotiales</taxon>
        <taxon>Aspergillaceae</taxon>
        <taxon>Penicillium</taxon>
    </lineage>
</organism>
<dbReference type="GO" id="GO:0005634">
    <property type="term" value="C:nucleus"/>
    <property type="evidence" value="ECO:0007669"/>
    <property type="project" value="TreeGrafter"/>
</dbReference>
<dbReference type="GeneID" id="27677627"/>
<gene>
    <name evidence="7" type="ORF">PEX2_049330</name>
</gene>
<dbReference type="GO" id="GO:0061630">
    <property type="term" value="F:ubiquitin protein ligase activity"/>
    <property type="evidence" value="ECO:0007669"/>
    <property type="project" value="TreeGrafter"/>
</dbReference>
<accession>A0A0A2IVC5</accession>
<dbReference type="OrthoDB" id="411372at2759"/>
<keyword evidence="2 4" id="KW-0863">Zinc-finger</keyword>
<dbReference type="InterPro" id="IPR037274">
    <property type="entry name" value="Znf_CHY_sf"/>
</dbReference>
<comment type="caution">
    <text evidence="7">The sequence shown here is derived from an EMBL/GenBank/DDBJ whole genome shotgun (WGS) entry which is preliminary data.</text>
</comment>
<keyword evidence="1" id="KW-0479">Metal-binding</keyword>
<feature type="compositionally biased region" description="Polar residues" evidence="5">
    <location>
        <begin position="39"/>
        <end position="52"/>
    </location>
</feature>
<dbReference type="AlphaFoldDB" id="A0A0A2IVC5"/>
<feature type="compositionally biased region" description="Acidic residues" evidence="5">
    <location>
        <begin position="514"/>
        <end position="526"/>
    </location>
</feature>
<feature type="region of interest" description="Disordered" evidence="5">
    <location>
        <begin position="198"/>
        <end position="224"/>
    </location>
</feature>
<name>A0A0A2IVC5_PENEN</name>
<evidence type="ECO:0000256" key="1">
    <source>
        <dbReference type="ARBA" id="ARBA00022723"/>
    </source>
</evidence>
<keyword evidence="3" id="KW-0862">Zinc</keyword>
<keyword evidence="8" id="KW-1185">Reference proteome</keyword>
<feature type="compositionally biased region" description="Polar residues" evidence="5">
    <location>
        <begin position="393"/>
        <end position="406"/>
    </location>
</feature>
<feature type="region of interest" description="Disordered" evidence="5">
    <location>
        <begin position="376"/>
        <end position="406"/>
    </location>
</feature>
<dbReference type="InterPro" id="IPR039512">
    <property type="entry name" value="RCHY1_zinc-ribbon"/>
</dbReference>
<evidence type="ECO:0000313" key="8">
    <source>
        <dbReference type="Proteomes" id="UP000030143"/>
    </source>
</evidence>
<dbReference type="Pfam" id="PF05495">
    <property type="entry name" value="zf-CHY"/>
    <property type="match status" value="1"/>
</dbReference>
<feature type="compositionally biased region" description="Acidic residues" evidence="5">
    <location>
        <begin position="210"/>
        <end position="224"/>
    </location>
</feature>
<dbReference type="PANTHER" id="PTHR21319:SF0">
    <property type="entry name" value="AND RING FINGER DOMAIN PROTEIN, PUTATIVE (AFU_ORTHOLOGUE AFUA_1G08900)-RELATED"/>
    <property type="match status" value="1"/>
</dbReference>
<dbReference type="PhylomeDB" id="A0A0A2IVC5"/>
<proteinExistence type="predicted"/>
<feature type="domain" description="CHY-type" evidence="6">
    <location>
        <begin position="226"/>
        <end position="296"/>
    </location>
</feature>
<dbReference type="PANTHER" id="PTHR21319">
    <property type="entry name" value="RING FINGER AND CHY ZINC FINGER DOMAIN-CONTAINING PROTEIN 1"/>
    <property type="match status" value="1"/>
</dbReference>
<evidence type="ECO:0000256" key="3">
    <source>
        <dbReference type="ARBA" id="ARBA00022833"/>
    </source>
</evidence>
<dbReference type="GO" id="GO:0006511">
    <property type="term" value="P:ubiquitin-dependent protein catabolic process"/>
    <property type="evidence" value="ECO:0007669"/>
    <property type="project" value="TreeGrafter"/>
</dbReference>
<dbReference type="GO" id="GO:0008270">
    <property type="term" value="F:zinc ion binding"/>
    <property type="evidence" value="ECO:0007669"/>
    <property type="project" value="UniProtKB-KW"/>
</dbReference>
<dbReference type="Proteomes" id="UP000030143">
    <property type="component" value="Unassembled WGS sequence"/>
</dbReference>
<dbReference type="EMBL" id="JQFZ01000189">
    <property type="protein sequence ID" value="KGO55643.1"/>
    <property type="molecule type" value="Genomic_DNA"/>
</dbReference>
<dbReference type="STRING" id="27334.A0A0A2IVC5"/>
<dbReference type="GO" id="GO:0016567">
    <property type="term" value="P:protein ubiquitination"/>
    <property type="evidence" value="ECO:0007669"/>
    <property type="project" value="TreeGrafter"/>
</dbReference>
<evidence type="ECO:0000256" key="4">
    <source>
        <dbReference type="PROSITE-ProRule" id="PRU00601"/>
    </source>
</evidence>
<dbReference type="InterPro" id="IPR008913">
    <property type="entry name" value="Znf_CHY"/>
</dbReference>
<feature type="region of interest" description="Disordered" evidence="5">
    <location>
        <begin position="1"/>
        <end position="74"/>
    </location>
</feature>
<evidence type="ECO:0000256" key="2">
    <source>
        <dbReference type="ARBA" id="ARBA00022771"/>
    </source>
</evidence>
<feature type="compositionally biased region" description="Polar residues" evidence="5">
    <location>
        <begin position="8"/>
        <end position="31"/>
    </location>
</feature>
<dbReference type="Gene3D" id="2.20.28.10">
    <property type="match status" value="1"/>
</dbReference>
<sequence length="553" mass="61372">MDGRNLQPEGTQSVTHNTPTSIQNIAATTDGSYDPTHEINVTVQPDNLSNPQPSHPNEALNSHNEPQPAASAISISEPRRSLDNAFDPEGLAHSSLPADDGMGVLRSKIIAIRDLRLTNVEKARMVHGLMTEGYNSARELPSTPGMGVFSPPSSPQSLGLPTNQETPRAWEINTSRPGSPYSESVPLYENTFNLTPEDLQPTFVPKAETEPPELETGDEDRDTEEQEEIILGCVHYQRNVKLECHTCKKWYTCRFCHDAVEDHSLVRRDTENMLSTRASIIAATAVYVELDRDWEKIFSIARHALKTITNMESTFRNLDRTIESQPMPVEFKDTKGLIYCNDCGSKSVVKYHWLGLRCDLCESYNTAQLRILHGDMSSQPEEDSEEGGLPRPRSSSLIENDDSMSSSVATLNVNNTSDSHSRLSVPMSSEPVRRYSSYNITRGRAVSPVVSNYFGLPAERESEKPSSMPFFGGPSRGENEDYGALNFLSKKLTYRYGLFGGETKSTENVLEAGKEEDDGESSDSAESDGSHGTENDDDDEEEDQDHIQIFGHQ</sequence>
<dbReference type="HOGENOM" id="CLU_013368_4_3_1"/>
<evidence type="ECO:0000256" key="5">
    <source>
        <dbReference type="SAM" id="MobiDB-lite"/>
    </source>
</evidence>
<reference evidence="7 8" key="1">
    <citation type="journal article" date="2015" name="Mol. Plant Microbe Interact.">
        <title>Genome, transcriptome, and functional analyses of Penicillium expansum provide new insights into secondary metabolism and pathogenicity.</title>
        <authorList>
            <person name="Ballester A.R."/>
            <person name="Marcet-Houben M."/>
            <person name="Levin E."/>
            <person name="Sela N."/>
            <person name="Selma-Lazaro C."/>
            <person name="Carmona L."/>
            <person name="Wisniewski M."/>
            <person name="Droby S."/>
            <person name="Gonzalez-Candelas L."/>
            <person name="Gabaldon T."/>
        </authorList>
    </citation>
    <scope>NUCLEOTIDE SEQUENCE [LARGE SCALE GENOMIC DNA]</scope>
    <source>
        <strain evidence="7 8">MD-8</strain>
    </source>
</reference>
<protein>
    <submittedName>
        <fullName evidence="7">Zinc finger, CHY-type</fullName>
    </submittedName>
</protein>
<dbReference type="Pfam" id="PF14599">
    <property type="entry name" value="zinc_ribbon_6"/>
    <property type="match status" value="1"/>
</dbReference>
<dbReference type="RefSeq" id="XP_016597723.1">
    <property type="nucleotide sequence ID" value="XM_016742208.1"/>
</dbReference>
<evidence type="ECO:0000259" key="6">
    <source>
        <dbReference type="PROSITE" id="PS51266"/>
    </source>
</evidence>
<dbReference type="SUPFAM" id="SSF161219">
    <property type="entry name" value="CHY zinc finger-like"/>
    <property type="match status" value="1"/>
</dbReference>
<dbReference type="PROSITE" id="PS51266">
    <property type="entry name" value="ZF_CHY"/>
    <property type="match status" value="1"/>
</dbReference>
<evidence type="ECO:0000313" key="7">
    <source>
        <dbReference type="EMBL" id="KGO55643.1"/>
    </source>
</evidence>
<feature type="region of interest" description="Disordered" evidence="5">
    <location>
        <begin position="503"/>
        <end position="553"/>
    </location>
</feature>
<feature type="compositionally biased region" description="Acidic residues" evidence="5">
    <location>
        <begin position="535"/>
        <end position="544"/>
    </location>
</feature>
<dbReference type="VEuPathDB" id="FungiDB:PEXP_100080"/>